<keyword evidence="13" id="KW-1185">Reference proteome</keyword>
<reference evidence="14" key="1">
    <citation type="submission" date="2025-08" db="UniProtKB">
        <authorList>
            <consortium name="RefSeq"/>
        </authorList>
    </citation>
    <scope>IDENTIFICATION</scope>
</reference>
<evidence type="ECO:0000256" key="7">
    <source>
        <dbReference type="ARBA" id="ARBA00022989"/>
    </source>
</evidence>
<dbReference type="CDD" id="cd06775">
    <property type="entry name" value="cpPDZ_MBTPS2-like"/>
    <property type="match status" value="1"/>
</dbReference>
<feature type="transmembrane region" description="Helical" evidence="11">
    <location>
        <begin position="192"/>
        <end position="213"/>
    </location>
</feature>
<dbReference type="Proteomes" id="UP000694845">
    <property type="component" value="Unplaced"/>
</dbReference>
<feature type="transmembrane region" description="Helical" evidence="11">
    <location>
        <begin position="153"/>
        <end position="172"/>
    </location>
</feature>
<evidence type="ECO:0000313" key="13">
    <source>
        <dbReference type="Proteomes" id="UP000694845"/>
    </source>
</evidence>
<dbReference type="InterPro" id="IPR001193">
    <property type="entry name" value="MBTPS2"/>
</dbReference>
<dbReference type="PANTHER" id="PTHR13325:SF3">
    <property type="entry name" value="MEMBRANE-BOUND TRANSCRIPTION FACTOR SITE-2 PROTEASE"/>
    <property type="match status" value="1"/>
</dbReference>
<feature type="transmembrane region" description="Helical" evidence="11">
    <location>
        <begin position="77"/>
        <end position="100"/>
    </location>
</feature>
<evidence type="ECO:0000256" key="10">
    <source>
        <dbReference type="ARBA" id="ARBA00045828"/>
    </source>
</evidence>
<dbReference type="GO" id="GO:0031293">
    <property type="term" value="P:membrane protein intracellular domain proteolysis"/>
    <property type="evidence" value="ECO:0007669"/>
    <property type="project" value="TreeGrafter"/>
</dbReference>
<dbReference type="RefSeq" id="XP_022107229.1">
    <property type="nucleotide sequence ID" value="XM_022251537.1"/>
</dbReference>
<comment type="catalytic activity">
    <reaction evidence="1">
        <text>Cleaves several transcription factors that are type-2 transmembrane proteins within membrane-spanning domains. Known substrates include sterol regulatory element-binding protein (SREBP) -1, SREBP-2 and forms of the transcriptional activator ATF6. SREBP-2 is cleaved at the site 477-DRSRILL-|-CVLTFLCLSFNPLTSLLQWGGA-505. The residues Asn-Pro, 11 residues distal to the site of cleavage in the membrane-spanning domain, are important for cleavage by S2P endopeptidase. Replacement of either of these residues does not prevent cleavage, but there is no cleavage if both of these residues are replaced.</text>
        <dbReference type="EC" id="3.4.24.85"/>
    </reaction>
</comment>
<dbReference type="GO" id="GO:0012505">
    <property type="term" value="C:endomembrane system"/>
    <property type="evidence" value="ECO:0007669"/>
    <property type="project" value="UniProtKB-SubCell"/>
</dbReference>
<evidence type="ECO:0000256" key="8">
    <source>
        <dbReference type="ARBA" id="ARBA00023136"/>
    </source>
</evidence>
<evidence type="ECO:0000256" key="2">
    <source>
        <dbReference type="ARBA" id="ARBA00004127"/>
    </source>
</evidence>
<evidence type="ECO:0000256" key="3">
    <source>
        <dbReference type="ARBA" id="ARBA00009989"/>
    </source>
</evidence>
<dbReference type="PANTHER" id="PTHR13325">
    <property type="entry name" value="PROTEASE M50 MEMBRANE-BOUND TRANSCRIPTION FACTOR SITE 2 PROTEASE"/>
    <property type="match status" value="1"/>
</dbReference>
<comment type="function">
    <text evidence="10">Zinc metalloprotease that mediates intramembrane proteolysis of proteins such as ATF6, ATF6B, SREBF1/SREBP1 and SREBF2/SREBP2. Catalyzes the second step in the proteolytic activation of the sterol regulatory element-binding proteins (SREBPs) SREBF1/SREBP1 and SREBF2/SREBP2: cleaves SREBPs within the first transmembrane segment, thereby releasing the N-terminal segment with a portion of the transmembrane segment attached. Mature N-terminal SREBP fragments shuttle to the nucleus and activate gene transcription. Also mediates the second step in the proteolytic activation of the cyclic AMP-dependent transcription factor ATF-6 (ATF6 and ATF6B). Involved in intramembrane proteolysis during bone formation. In astrocytes and osteoblasts, upon DNA damage and ER stress, mediates the second step of the regulated intramembrane proteolytic activation of the transcription factor CREB3L1, leading to the inhibition of cell-cycle progression.</text>
</comment>
<dbReference type="GO" id="GO:0004222">
    <property type="term" value="F:metalloendopeptidase activity"/>
    <property type="evidence" value="ECO:0007669"/>
    <property type="project" value="InterPro"/>
</dbReference>
<evidence type="ECO:0000259" key="12">
    <source>
        <dbReference type="Pfam" id="PF02163"/>
    </source>
</evidence>
<feature type="transmembrane region" description="Helical" evidence="11">
    <location>
        <begin position="6"/>
        <end position="23"/>
    </location>
</feature>
<dbReference type="InterPro" id="IPR036034">
    <property type="entry name" value="PDZ_sf"/>
</dbReference>
<keyword evidence="6 11" id="KW-0812">Transmembrane</keyword>
<gene>
    <name evidence="14" type="primary">LOC110988215</name>
</gene>
<dbReference type="CTD" id="51360"/>
<dbReference type="KEGG" id="aplc:110988215"/>
<keyword evidence="7 11" id="KW-1133">Transmembrane helix</keyword>
<evidence type="ECO:0000256" key="9">
    <source>
        <dbReference type="ARBA" id="ARBA00032658"/>
    </source>
</evidence>
<dbReference type="GO" id="GO:0005737">
    <property type="term" value="C:cytoplasm"/>
    <property type="evidence" value="ECO:0007669"/>
    <property type="project" value="TreeGrafter"/>
</dbReference>
<evidence type="ECO:0000256" key="5">
    <source>
        <dbReference type="ARBA" id="ARBA00014400"/>
    </source>
</evidence>
<proteinExistence type="inferred from homology"/>
<dbReference type="GO" id="GO:0016020">
    <property type="term" value="C:membrane"/>
    <property type="evidence" value="ECO:0007669"/>
    <property type="project" value="InterPro"/>
</dbReference>
<feature type="transmembrane region" description="Helical" evidence="11">
    <location>
        <begin position="461"/>
        <end position="487"/>
    </location>
</feature>
<dbReference type="PRINTS" id="PR01000">
    <property type="entry name" value="SREBPS2PTASE"/>
</dbReference>
<dbReference type="EC" id="3.4.24.85" evidence="4"/>
<dbReference type="GO" id="GO:1905897">
    <property type="term" value="P:regulation of response to endoplasmic reticulum stress"/>
    <property type="evidence" value="ECO:0007669"/>
    <property type="project" value="TreeGrafter"/>
</dbReference>
<evidence type="ECO:0000256" key="4">
    <source>
        <dbReference type="ARBA" id="ARBA00012347"/>
    </source>
</evidence>
<name>A0A8B7ZP84_ACAPL</name>
<feature type="domain" description="Peptidase M50" evidence="12">
    <location>
        <begin position="126"/>
        <end position="469"/>
    </location>
</feature>
<evidence type="ECO:0000256" key="11">
    <source>
        <dbReference type="SAM" id="Phobius"/>
    </source>
</evidence>
<comment type="similarity">
    <text evidence="3">Belongs to the peptidase M50A family.</text>
</comment>
<keyword evidence="8 11" id="KW-0472">Membrane</keyword>
<dbReference type="Pfam" id="PF02163">
    <property type="entry name" value="Peptidase_M50"/>
    <property type="match status" value="1"/>
</dbReference>
<feature type="transmembrane region" description="Helical" evidence="11">
    <location>
        <begin position="416"/>
        <end position="441"/>
    </location>
</feature>
<dbReference type="OrthoDB" id="69989at2759"/>
<dbReference type="SUPFAM" id="SSF50156">
    <property type="entry name" value="PDZ domain-like"/>
    <property type="match status" value="1"/>
</dbReference>
<accession>A0A8B7ZP84</accession>
<dbReference type="InterPro" id="IPR008915">
    <property type="entry name" value="Peptidase_M50"/>
</dbReference>
<evidence type="ECO:0000256" key="6">
    <source>
        <dbReference type="ARBA" id="ARBA00022692"/>
    </source>
</evidence>
<sequence length="488" mass="54706">MFRTWIALLLGFWSSLYLADTFIKSNRRCGQRYAEAQERYGIQVSIGQVRWYTTCFNRLFLRIGQWKPRFTQAWFRMGAFMGILMMFASVGLLVSTLVQASTKESPEQVLTPVMPGVNLPLRQITYFFTVLFVSGVWHELGHAIAAVREQVRVNGFGMFVMAMYPGAFVDLHTDHLQAISAARQLRIYCAGIWHNLVLVLLGIVVFYALPYLLSPLYMTGTGIIVTDVLKNSPVSGHRGLSVGSHVTSINGCPVYNTDDWSRCLASAVYYPQPGFCVQLNKVQQQTKDVPLYKGYGGQMECCRNDSVSELCFVYEMGSEVGAPQKHYACLEARPLTDLPRCFKNTDCVQTRKTACLQPSLDNSSRLLRVYLTTGRPVLYVGDTYLFGYSLSVTNYIPTYAFLPLSLPDIIELFCKYLISFSGALGILNAIPCYALDGQYILLAFLEHTLAGRITSTADRNLIYSLILLFGTLLLGANLVLALFALIFR</sequence>
<dbReference type="GeneID" id="110988215"/>
<protein>
    <recommendedName>
        <fullName evidence="5">Membrane-bound transcription factor site-2 protease</fullName>
        <ecNumber evidence="4">3.4.24.85</ecNumber>
    </recommendedName>
    <alternativeName>
        <fullName evidence="9">Endopeptidase S2P</fullName>
    </alternativeName>
</protein>
<feature type="transmembrane region" description="Helical" evidence="11">
    <location>
        <begin position="120"/>
        <end position="141"/>
    </location>
</feature>
<dbReference type="OMA" id="FYSWGRW"/>
<evidence type="ECO:0000256" key="1">
    <source>
        <dbReference type="ARBA" id="ARBA00001350"/>
    </source>
</evidence>
<evidence type="ECO:0000313" key="14">
    <source>
        <dbReference type="RefSeq" id="XP_022107229.1"/>
    </source>
</evidence>
<dbReference type="AlphaFoldDB" id="A0A8B7ZP84"/>
<organism evidence="13 14">
    <name type="scientific">Acanthaster planci</name>
    <name type="common">Crown-of-thorns starfish</name>
    <dbReference type="NCBI Taxonomy" id="133434"/>
    <lineage>
        <taxon>Eukaryota</taxon>
        <taxon>Metazoa</taxon>
        <taxon>Echinodermata</taxon>
        <taxon>Eleutherozoa</taxon>
        <taxon>Asterozoa</taxon>
        <taxon>Asteroidea</taxon>
        <taxon>Valvatacea</taxon>
        <taxon>Valvatida</taxon>
        <taxon>Acanthasteridae</taxon>
        <taxon>Acanthaster</taxon>
    </lineage>
</organism>
<comment type="subcellular location">
    <subcellularLocation>
        <location evidence="2">Endomembrane system</location>
        <topology evidence="2">Multi-pass membrane protein</topology>
    </subcellularLocation>
</comment>